<feature type="region of interest" description="Disordered" evidence="1">
    <location>
        <begin position="73"/>
        <end position="101"/>
    </location>
</feature>
<evidence type="ECO:0000259" key="2">
    <source>
        <dbReference type="Pfam" id="PF00089"/>
    </source>
</evidence>
<proteinExistence type="predicted"/>
<reference evidence="3" key="3">
    <citation type="submission" date="2025-09" db="UniProtKB">
        <authorList>
            <consortium name="Ensembl"/>
        </authorList>
    </citation>
    <scope>IDENTIFICATION</scope>
</reference>
<name>A0A803W3L4_FICAL</name>
<reference evidence="3 4" key="1">
    <citation type="journal article" date="2012" name="Nature">
        <title>The genomic landscape of species divergence in Ficedula flycatchers.</title>
        <authorList>
            <person name="Ellegren H."/>
            <person name="Smeds L."/>
            <person name="Burri R."/>
            <person name="Olason P.I."/>
            <person name="Backstrom N."/>
            <person name="Kawakami T."/>
            <person name="Kunstner A."/>
            <person name="Makinen H."/>
            <person name="Nadachowska-Brzyska K."/>
            <person name="Qvarnstrom A."/>
            <person name="Uebbing S."/>
            <person name="Wolf J.B."/>
        </authorList>
    </citation>
    <scope>NUCLEOTIDE SEQUENCE [LARGE SCALE GENOMIC DNA]</scope>
</reference>
<protein>
    <recommendedName>
        <fullName evidence="2">Peptidase S1 domain-containing protein</fullName>
    </recommendedName>
</protein>
<dbReference type="Ensembl" id="ENSFALT00000031080.1">
    <property type="protein sequence ID" value="ENSFALP00000029570.1"/>
    <property type="gene ID" value="ENSFALG00000024027.1"/>
</dbReference>
<keyword evidence="4" id="KW-1185">Reference proteome</keyword>
<reference evidence="3" key="2">
    <citation type="submission" date="2025-08" db="UniProtKB">
        <authorList>
            <consortium name="Ensembl"/>
        </authorList>
    </citation>
    <scope>IDENTIFICATION</scope>
</reference>
<dbReference type="InterPro" id="IPR009003">
    <property type="entry name" value="Peptidase_S1_PA"/>
</dbReference>
<dbReference type="InterPro" id="IPR001254">
    <property type="entry name" value="Trypsin_dom"/>
</dbReference>
<dbReference type="Proteomes" id="UP000016665">
    <property type="component" value="Chromosome 3"/>
</dbReference>
<accession>A0A803W3L4</accession>
<dbReference type="GO" id="GO:0006508">
    <property type="term" value="P:proteolysis"/>
    <property type="evidence" value="ECO:0007669"/>
    <property type="project" value="InterPro"/>
</dbReference>
<sequence length="101" mass="10804">QALSSLLQCKLSLCAQGKGGRARSSPSIQHPWAPGQKHWCGGLLITADWVLTAAHWNGDIPTTPAIPIPFPLRQPSCHTAQEKPGPVPRLPSSFQLDIPPA</sequence>
<feature type="domain" description="Peptidase S1" evidence="2">
    <location>
        <begin position="35"/>
        <end position="55"/>
    </location>
</feature>
<dbReference type="Gene3D" id="2.40.10.10">
    <property type="entry name" value="Trypsin-like serine proteases"/>
    <property type="match status" value="1"/>
</dbReference>
<dbReference type="SUPFAM" id="SSF50494">
    <property type="entry name" value="Trypsin-like serine proteases"/>
    <property type="match status" value="1"/>
</dbReference>
<dbReference type="GeneTree" id="ENSGT01040000243440"/>
<dbReference type="InterPro" id="IPR043504">
    <property type="entry name" value="Peptidase_S1_PA_chymotrypsin"/>
</dbReference>
<evidence type="ECO:0000313" key="3">
    <source>
        <dbReference type="Ensembl" id="ENSFALP00000029570.1"/>
    </source>
</evidence>
<organism evidence="3 4">
    <name type="scientific">Ficedula albicollis</name>
    <name type="common">Collared flycatcher</name>
    <name type="synonym">Muscicapa albicollis</name>
    <dbReference type="NCBI Taxonomy" id="59894"/>
    <lineage>
        <taxon>Eukaryota</taxon>
        <taxon>Metazoa</taxon>
        <taxon>Chordata</taxon>
        <taxon>Craniata</taxon>
        <taxon>Vertebrata</taxon>
        <taxon>Euteleostomi</taxon>
        <taxon>Archelosauria</taxon>
        <taxon>Archosauria</taxon>
        <taxon>Dinosauria</taxon>
        <taxon>Saurischia</taxon>
        <taxon>Theropoda</taxon>
        <taxon>Coelurosauria</taxon>
        <taxon>Aves</taxon>
        <taxon>Neognathae</taxon>
        <taxon>Neoaves</taxon>
        <taxon>Telluraves</taxon>
        <taxon>Australaves</taxon>
        <taxon>Passeriformes</taxon>
        <taxon>Muscicapidae</taxon>
        <taxon>Ficedula</taxon>
    </lineage>
</organism>
<evidence type="ECO:0000313" key="4">
    <source>
        <dbReference type="Proteomes" id="UP000016665"/>
    </source>
</evidence>
<evidence type="ECO:0000256" key="1">
    <source>
        <dbReference type="SAM" id="MobiDB-lite"/>
    </source>
</evidence>
<dbReference type="GO" id="GO:0004252">
    <property type="term" value="F:serine-type endopeptidase activity"/>
    <property type="evidence" value="ECO:0007669"/>
    <property type="project" value="InterPro"/>
</dbReference>
<dbReference type="Pfam" id="PF00089">
    <property type="entry name" value="Trypsin"/>
    <property type="match status" value="1"/>
</dbReference>
<dbReference type="AlphaFoldDB" id="A0A803W3L4"/>